<dbReference type="OrthoDB" id="9815825at2"/>
<reference evidence="7 8" key="1">
    <citation type="submission" date="2016-10" db="EMBL/GenBank/DDBJ databases">
        <authorList>
            <person name="de Groot N.N."/>
        </authorList>
    </citation>
    <scope>NUCLEOTIDE SEQUENCE [LARGE SCALE GENOMIC DNA]</scope>
    <source>
        <strain evidence="7 8">DSM 1283</strain>
    </source>
</reference>
<dbReference type="Pfam" id="PF02894">
    <property type="entry name" value="GFO_IDH_MocA_C"/>
    <property type="match status" value="1"/>
</dbReference>
<comment type="catalytic activity">
    <reaction evidence="4">
        <text>1D-chiro-inositol + NAD(+) = scyllo-inosine + NADH + H(+)</text>
        <dbReference type="Rhea" id="RHEA:25832"/>
        <dbReference type="ChEBI" id="CHEBI:15378"/>
        <dbReference type="ChEBI" id="CHEBI:27372"/>
        <dbReference type="ChEBI" id="CHEBI:50920"/>
        <dbReference type="ChEBI" id="CHEBI:57540"/>
        <dbReference type="ChEBI" id="CHEBI:57945"/>
        <dbReference type="EC" id="1.1.1.369"/>
    </reaction>
</comment>
<evidence type="ECO:0000313" key="8">
    <source>
        <dbReference type="Proteomes" id="UP000198806"/>
    </source>
</evidence>
<proteinExistence type="inferred from homology"/>
<dbReference type="Proteomes" id="UP000198806">
    <property type="component" value="Unassembled WGS sequence"/>
</dbReference>
<dbReference type="InterPro" id="IPR050424">
    <property type="entry name" value="Gfo-Idh-MocA_inositol_DH"/>
</dbReference>
<feature type="domain" description="Gfo/Idh/MocA-like oxidoreductase N-terminal" evidence="5">
    <location>
        <begin position="3"/>
        <end position="123"/>
    </location>
</feature>
<dbReference type="GO" id="GO:0050112">
    <property type="term" value="F:inositol 2-dehydrogenase (NAD+) activity"/>
    <property type="evidence" value="ECO:0007669"/>
    <property type="project" value="UniProtKB-UniRule"/>
</dbReference>
<dbReference type="InterPro" id="IPR036291">
    <property type="entry name" value="NAD(P)-bd_dom_sf"/>
</dbReference>
<evidence type="ECO:0000256" key="1">
    <source>
        <dbReference type="ARBA" id="ARBA00010928"/>
    </source>
</evidence>
<dbReference type="GO" id="GO:0000166">
    <property type="term" value="F:nucleotide binding"/>
    <property type="evidence" value="ECO:0007669"/>
    <property type="project" value="InterPro"/>
</dbReference>
<dbReference type="EMBL" id="FOWD01000021">
    <property type="protein sequence ID" value="SFO38107.1"/>
    <property type="molecule type" value="Genomic_DNA"/>
</dbReference>
<comment type="function">
    <text evidence="4">Involved in the oxidation of myo-inositol (MI) and D-chiro-inositol (DCI) to 2-keto-myo-inositol (2KMI or 2-inosose) and 1-keto-D-chiro-inositol (1KDCI), respectively.</text>
</comment>
<dbReference type="AlphaFoldDB" id="A0A1I5GQA7"/>
<dbReference type="SUPFAM" id="SSF55347">
    <property type="entry name" value="Glyceraldehyde-3-phosphate dehydrogenase-like, C-terminal domain"/>
    <property type="match status" value="1"/>
</dbReference>
<comment type="catalytic activity">
    <reaction evidence="4">
        <text>myo-inositol + NAD(+) = scyllo-inosose + NADH + H(+)</text>
        <dbReference type="Rhea" id="RHEA:16949"/>
        <dbReference type="ChEBI" id="CHEBI:15378"/>
        <dbReference type="ChEBI" id="CHEBI:17268"/>
        <dbReference type="ChEBI" id="CHEBI:17811"/>
        <dbReference type="ChEBI" id="CHEBI:57540"/>
        <dbReference type="ChEBI" id="CHEBI:57945"/>
        <dbReference type="EC" id="1.1.1.18"/>
    </reaction>
</comment>
<evidence type="ECO:0000256" key="3">
    <source>
        <dbReference type="ARBA" id="ARBA00023027"/>
    </source>
</evidence>
<gene>
    <name evidence="4" type="primary">iolG</name>
    <name evidence="7" type="ORF">SAMN04489757_12161</name>
</gene>
<evidence type="ECO:0000256" key="2">
    <source>
        <dbReference type="ARBA" id="ARBA00023002"/>
    </source>
</evidence>
<evidence type="ECO:0000259" key="6">
    <source>
        <dbReference type="Pfam" id="PF02894"/>
    </source>
</evidence>
<keyword evidence="2 4" id="KW-0560">Oxidoreductase</keyword>
<name>A0A1I5GQA7_9FIRM</name>
<dbReference type="InterPro" id="IPR000683">
    <property type="entry name" value="Gfo/Idh/MocA-like_OxRdtase_N"/>
</dbReference>
<dbReference type="GO" id="GO:0019310">
    <property type="term" value="P:inositol catabolic process"/>
    <property type="evidence" value="ECO:0007669"/>
    <property type="project" value="UniProtKB-UniRule"/>
</dbReference>
<comment type="similarity">
    <text evidence="1 4">Belongs to the Gfo/Idh/MocA family.</text>
</comment>
<dbReference type="STRING" id="1527.SAMN04489757_12161"/>
<dbReference type="PANTHER" id="PTHR43593:SF1">
    <property type="entry name" value="INOSITOL 2-DEHYDROGENASE"/>
    <property type="match status" value="1"/>
</dbReference>
<dbReference type="Gene3D" id="3.30.360.10">
    <property type="entry name" value="Dihydrodipicolinate Reductase, domain 2"/>
    <property type="match status" value="1"/>
</dbReference>
<accession>A0A1I5GQA7</accession>
<dbReference type="Pfam" id="PF01408">
    <property type="entry name" value="GFO_IDH_MocA"/>
    <property type="match status" value="1"/>
</dbReference>
<dbReference type="InterPro" id="IPR023794">
    <property type="entry name" value="MI/DCI_dehydrogenase"/>
</dbReference>
<sequence>MELRIGVIGTGAIGEDHIRRLTDTITGARVVALSDINKENAMRVSKKYNVTFYETGYEVIWSPDVDAVVIASWDPTHAEFVLECIKAKKHVLCEKPLGTSAEECMEIVKAEAAGGKKLVQVGFMRRYDKGYRKLKEIIESGEIGEPLMIHCCHRNRVPGPQHTTDMTIKNSGIHEIDILRWLLGEDYESGQVLMAKQNQNALDGLKDPQIMLLKTKSGVRIDAEVNMNSHYGYDIQCEVVGEKGVIRLPDPISILKKKSGMGSHEILADWSQRFVEAYDVEFQQWINSIKESGPVGPNAWDGYVAAVTADTLIKARKLKTIEPIILEPQPAFYC</sequence>
<keyword evidence="8" id="KW-1185">Reference proteome</keyword>
<feature type="domain" description="Gfo/Idh/MocA-like oxidoreductase C-terminal" evidence="6">
    <location>
        <begin position="135"/>
        <end position="317"/>
    </location>
</feature>
<dbReference type="RefSeq" id="WP_091687225.1">
    <property type="nucleotide sequence ID" value="NZ_BAABFM010000073.1"/>
</dbReference>
<dbReference type="InterPro" id="IPR004104">
    <property type="entry name" value="Gfo/Idh/MocA-like_OxRdtase_C"/>
</dbReference>
<organism evidence="7 8">
    <name type="scientific">Anaerocolumna aminovalerica</name>
    <dbReference type="NCBI Taxonomy" id="1527"/>
    <lineage>
        <taxon>Bacteria</taxon>
        <taxon>Bacillati</taxon>
        <taxon>Bacillota</taxon>
        <taxon>Clostridia</taxon>
        <taxon>Lachnospirales</taxon>
        <taxon>Lachnospiraceae</taxon>
        <taxon>Anaerocolumna</taxon>
    </lineage>
</organism>
<dbReference type="PANTHER" id="PTHR43593">
    <property type="match status" value="1"/>
</dbReference>
<dbReference type="UniPathway" id="UPA00076">
    <property type="reaction ID" value="UER00143"/>
</dbReference>
<keyword evidence="3 4" id="KW-0520">NAD</keyword>
<comment type="subunit">
    <text evidence="4">Homotetramer.</text>
</comment>
<evidence type="ECO:0000259" key="5">
    <source>
        <dbReference type="Pfam" id="PF01408"/>
    </source>
</evidence>
<dbReference type="EC" id="1.1.1.18" evidence="4"/>
<dbReference type="HAMAP" id="MF_01671">
    <property type="entry name" value="IolG"/>
    <property type="match status" value="1"/>
</dbReference>
<dbReference type="Gene3D" id="3.40.50.720">
    <property type="entry name" value="NAD(P)-binding Rossmann-like Domain"/>
    <property type="match status" value="1"/>
</dbReference>
<evidence type="ECO:0000256" key="4">
    <source>
        <dbReference type="HAMAP-Rule" id="MF_01671"/>
    </source>
</evidence>
<protein>
    <recommendedName>
        <fullName evidence="4">Inositol 2-dehydrogenase/D-chiro-inositol 3-dehydrogenase</fullName>
        <ecNumber evidence="4">1.1.1.18</ecNumber>
        <ecNumber evidence="4">1.1.1.369</ecNumber>
    </recommendedName>
    <alternativeName>
        <fullName evidence="4">Myo-inositol 2-dehydrogenase/D-chiro-inositol 3-dehydrogenase</fullName>
        <shortName evidence="4">MI 2-dehydrogenase/DCI 3-dehydrogenase</shortName>
    </alternativeName>
</protein>
<dbReference type="SUPFAM" id="SSF51735">
    <property type="entry name" value="NAD(P)-binding Rossmann-fold domains"/>
    <property type="match status" value="1"/>
</dbReference>
<comment type="pathway">
    <text evidence="4">Polyol metabolism; myo-inositol degradation into acetyl-CoA; acetyl-CoA from myo-inositol: step 1/7.</text>
</comment>
<evidence type="ECO:0000313" key="7">
    <source>
        <dbReference type="EMBL" id="SFO38107.1"/>
    </source>
</evidence>
<dbReference type="EC" id="1.1.1.369" evidence="4"/>